<reference evidence="11" key="3">
    <citation type="submission" date="2015-06" db="UniProtKB">
        <authorList>
            <consortium name="EnsemblMetazoa"/>
        </authorList>
    </citation>
    <scope>IDENTIFICATION</scope>
</reference>
<comment type="similarity">
    <text evidence="7">Belongs to the argonaute family. Piwi subfamily.</text>
</comment>
<dbReference type="FunCoup" id="T1FY99">
    <property type="interactions" value="46"/>
</dbReference>
<dbReference type="GO" id="GO:0031047">
    <property type="term" value="P:regulatory ncRNA-mediated gene silencing"/>
    <property type="evidence" value="ECO:0000318"/>
    <property type="project" value="GO_Central"/>
</dbReference>
<dbReference type="eggNOG" id="KOG1042">
    <property type="taxonomic scope" value="Eukaryota"/>
</dbReference>
<accession>T1FY99</accession>
<evidence type="ECO:0000256" key="7">
    <source>
        <dbReference type="ARBA" id="ARBA00038291"/>
    </source>
</evidence>
<dbReference type="EMBL" id="KB096742">
    <property type="protein sequence ID" value="ESO02362.1"/>
    <property type="molecule type" value="Genomic_DNA"/>
</dbReference>
<dbReference type="InterPro" id="IPR012337">
    <property type="entry name" value="RNaseH-like_sf"/>
</dbReference>
<gene>
    <name evidence="11" type="primary">20213797</name>
    <name evidence="10" type="ORF">HELRODRAFT_65566</name>
</gene>
<keyword evidence="5" id="KW-0694">RNA-binding</keyword>
<dbReference type="InterPro" id="IPR036085">
    <property type="entry name" value="PAZ_dom_sf"/>
</dbReference>
<dbReference type="InterPro" id="IPR036397">
    <property type="entry name" value="RNaseH_sf"/>
</dbReference>
<evidence type="ECO:0000313" key="12">
    <source>
        <dbReference type="Proteomes" id="UP000015101"/>
    </source>
</evidence>
<evidence type="ECO:0000259" key="8">
    <source>
        <dbReference type="PROSITE" id="PS50821"/>
    </source>
</evidence>
<dbReference type="CDD" id="cd04658">
    <property type="entry name" value="Piwi_piwi-like_Euk"/>
    <property type="match status" value="1"/>
</dbReference>
<protein>
    <submittedName>
        <fullName evidence="10 11">Uncharacterized protein</fullName>
    </submittedName>
</protein>
<dbReference type="Gene3D" id="3.40.50.2300">
    <property type="match status" value="1"/>
</dbReference>
<dbReference type="SMART" id="SM00950">
    <property type="entry name" value="Piwi"/>
    <property type="match status" value="1"/>
</dbReference>
<dbReference type="AlphaFoldDB" id="T1FY99"/>
<evidence type="ECO:0000256" key="3">
    <source>
        <dbReference type="ARBA" id="ARBA00022490"/>
    </source>
</evidence>
<dbReference type="CDD" id="cd02845">
    <property type="entry name" value="PAZ_piwi_like"/>
    <property type="match status" value="1"/>
</dbReference>
<dbReference type="InterPro" id="IPR003165">
    <property type="entry name" value="Piwi"/>
</dbReference>
<dbReference type="EnsemblMetazoa" id="HelroT65566">
    <property type="protein sequence ID" value="HelroP65566"/>
    <property type="gene ID" value="HelroG65566"/>
</dbReference>
<dbReference type="InParanoid" id="T1FY99"/>
<dbReference type="FunFam" id="2.170.260.10:FF:000003">
    <property type="entry name" value="Piwi-like RNA-mediated gene silencing 2"/>
    <property type="match status" value="1"/>
</dbReference>
<sequence length="743" mass="86272">NYIALRCKTDGIYQYYVSFEPIVDCSSMRSKMVHQHKQVLGDTLAFDGMTLYLPKRLEKEVLLESMRHTDGVPIIISFKLVKIVEPYECIHLYNIIFKKIMRALNMCVIGRNYYMPSGAQKIPKEKLEVWPGYVTSCAEYQGGVMLLADVSHRVLRTQTAYELMEEIMCSHQQTCQDDISKLLVGNVVLTRYNNKCYRVDDINWNKTPRSTFSLYNGETLTFAEYYKRMYDITIQCMDQPLLLSAPKKKQIKQAEPGKDVEYICLVPELSYITGLTDTMRADNRVMRELASHTRLNPTQRRDALRTYCTRVNEVPEARRELERWGFELDRDLMQLEGRLLPIETIRFRGNASVSAGPEADWSRAVTKNETIVPVDLNDWLIFATKRDMRCAEAFMSMYRQCSRDMGIRVREGQLVELPNDRTESYMREIRKNVNQRTQLVVTIFPFQREDRYSAIKQLCCHDMPIPSQVINSRTISDDRKLRSVTQKIALQINCKLGGELWALNIPAKNLMVCGVDVTHDPAHHKSSVVGFVSNINQTCTRWYSKVRMQQPGEEIVNGLKICFTDALRKYYEVNHEFPSRVVIYRDGVGDGQLSVVRDYEVKQLIECFDSFKDLACKPKLGVIVVQKRINTRLLSLEPDNPRPGTVVDHTVTRNNWYDFFVVSQHIRQGTVSPTHYVVVYDGLDWKPDIVQALTYKMTHLYYNWPGTVRVPAPCQYAHKLAFLIGQNVRKMPDERLNDRLYYL</sequence>
<dbReference type="PROSITE" id="PS50822">
    <property type="entry name" value="PIWI"/>
    <property type="match status" value="1"/>
</dbReference>
<dbReference type="Pfam" id="PF02171">
    <property type="entry name" value="Piwi"/>
    <property type="match status" value="1"/>
</dbReference>
<dbReference type="STRING" id="6412.T1FY99"/>
<dbReference type="GO" id="GO:0005634">
    <property type="term" value="C:nucleus"/>
    <property type="evidence" value="ECO:0000318"/>
    <property type="project" value="GO_Central"/>
</dbReference>
<evidence type="ECO:0000256" key="2">
    <source>
        <dbReference type="ARBA" id="ARBA00022473"/>
    </source>
</evidence>
<dbReference type="FunFam" id="3.30.420.10:FF:000014">
    <property type="entry name" value="Piwi-like RNA-mediated gene silencing 1"/>
    <property type="match status" value="1"/>
</dbReference>
<evidence type="ECO:0000256" key="6">
    <source>
        <dbReference type="ARBA" id="ARBA00023158"/>
    </source>
</evidence>
<dbReference type="SUPFAM" id="SSF53098">
    <property type="entry name" value="Ribonuclease H-like"/>
    <property type="match status" value="1"/>
</dbReference>
<feature type="domain" description="PAZ" evidence="8">
    <location>
        <begin position="163"/>
        <end position="274"/>
    </location>
</feature>
<dbReference type="RefSeq" id="XP_009019770.1">
    <property type="nucleotide sequence ID" value="XM_009021522.1"/>
</dbReference>
<evidence type="ECO:0000256" key="5">
    <source>
        <dbReference type="ARBA" id="ARBA00022884"/>
    </source>
</evidence>
<dbReference type="EMBL" id="AMQM01000864">
    <property type="status" value="NOT_ANNOTATED_CDS"/>
    <property type="molecule type" value="Genomic_DNA"/>
</dbReference>
<reference evidence="12" key="1">
    <citation type="submission" date="2012-12" db="EMBL/GenBank/DDBJ databases">
        <authorList>
            <person name="Hellsten U."/>
            <person name="Grimwood J."/>
            <person name="Chapman J.A."/>
            <person name="Shapiro H."/>
            <person name="Aerts A."/>
            <person name="Otillar R.P."/>
            <person name="Terry A.Y."/>
            <person name="Boore J.L."/>
            <person name="Simakov O."/>
            <person name="Marletaz F."/>
            <person name="Cho S.-J."/>
            <person name="Edsinger-Gonzales E."/>
            <person name="Havlak P."/>
            <person name="Kuo D.-H."/>
            <person name="Larsson T."/>
            <person name="Lv J."/>
            <person name="Arendt D."/>
            <person name="Savage R."/>
            <person name="Osoegawa K."/>
            <person name="de Jong P."/>
            <person name="Lindberg D.R."/>
            <person name="Seaver E.C."/>
            <person name="Weisblat D.A."/>
            <person name="Putnam N.H."/>
            <person name="Grigoriev I.V."/>
            <person name="Rokhsar D.S."/>
        </authorList>
    </citation>
    <scope>NUCLEOTIDE SEQUENCE</scope>
</reference>
<reference evidence="10 12" key="2">
    <citation type="journal article" date="2013" name="Nature">
        <title>Insights into bilaterian evolution from three spiralian genomes.</title>
        <authorList>
            <person name="Simakov O."/>
            <person name="Marletaz F."/>
            <person name="Cho S.J."/>
            <person name="Edsinger-Gonzales E."/>
            <person name="Havlak P."/>
            <person name="Hellsten U."/>
            <person name="Kuo D.H."/>
            <person name="Larsson T."/>
            <person name="Lv J."/>
            <person name="Arendt D."/>
            <person name="Savage R."/>
            <person name="Osoegawa K."/>
            <person name="de Jong P."/>
            <person name="Grimwood J."/>
            <person name="Chapman J.A."/>
            <person name="Shapiro H."/>
            <person name="Aerts A."/>
            <person name="Otillar R.P."/>
            <person name="Terry A.Y."/>
            <person name="Boore J.L."/>
            <person name="Grigoriev I.V."/>
            <person name="Lindberg D.R."/>
            <person name="Seaver E.C."/>
            <person name="Weisblat D.A."/>
            <person name="Putnam N.H."/>
            <person name="Rokhsar D.S."/>
        </authorList>
    </citation>
    <scope>NUCLEOTIDE SEQUENCE</scope>
</reference>
<dbReference type="OMA" id="CILNTAN"/>
<dbReference type="Pfam" id="PF02170">
    <property type="entry name" value="PAZ"/>
    <property type="match status" value="1"/>
</dbReference>
<dbReference type="InterPro" id="IPR003100">
    <property type="entry name" value="PAZ_dom"/>
</dbReference>
<dbReference type="Pfam" id="PF23278">
    <property type="entry name" value="Piwi_N"/>
    <property type="match status" value="1"/>
</dbReference>
<proteinExistence type="inferred from homology"/>
<dbReference type="OrthoDB" id="10252740at2759"/>
<dbReference type="GeneID" id="20213797"/>
<keyword evidence="2" id="KW-0217">Developmental protein</keyword>
<organism evidence="11 12">
    <name type="scientific">Helobdella robusta</name>
    <name type="common">Californian leech</name>
    <dbReference type="NCBI Taxonomy" id="6412"/>
    <lineage>
        <taxon>Eukaryota</taxon>
        <taxon>Metazoa</taxon>
        <taxon>Spiralia</taxon>
        <taxon>Lophotrochozoa</taxon>
        <taxon>Annelida</taxon>
        <taxon>Clitellata</taxon>
        <taxon>Hirudinea</taxon>
        <taxon>Rhynchobdellida</taxon>
        <taxon>Glossiphoniidae</taxon>
        <taxon>Helobdella</taxon>
    </lineage>
</organism>
<keyword evidence="4" id="KW-0221">Differentiation</keyword>
<dbReference type="CTD" id="20213797"/>
<dbReference type="PROSITE" id="PS50821">
    <property type="entry name" value="PAZ"/>
    <property type="match status" value="1"/>
</dbReference>
<dbReference type="GO" id="GO:0034587">
    <property type="term" value="P:piRNA processing"/>
    <property type="evidence" value="ECO:0000318"/>
    <property type="project" value="GO_Central"/>
</dbReference>
<dbReference type="PANTHER" id="PTHR22891">
    <property type="entry name" value="EUKARYOTIC TRANSLATION INITIATION FACTOR 2C"/>
    <property type="match status" value="1"/>
</dbReference>
<keyword evidence="3" id="KW-0963">Cytoplasm</keyword>
<dbReference type="Gene3D" id="3.30.420.10">
    <property type="entry name" value="Ribonuclease H-like superfamily/Ribonuclease H"/>
    <property type="match status" value="1"/>
</dbReference>
<evidence type="ECO:0000313" key="10">
    <source>
        <dbReference type="EMBL" id="ESO02362.1"/>
    </source>
</evidence>
<evidence type="ECO:0000259" key="9">
    <source>
        <dbReference type="PROSITE" id="PS50822"/>
    </source>
</evidence>
<dbReference type="KEGG" id="hro:HELRODRAFT_65566"/>
<dbReference type="GO" id="GO:0007283">
    <property type="term" value="P:spermatogenesis"/>
    <property type="evidence" value="ECO:0000318"/>
    <property type="project" value="GO_Central"/>
</dbReference>
<dbReference type="Proteomes" id="UP000015101">
    <property type="component" value="Unassembled WGS sequence"/>
</dbReference>
<dbReference type="GO" id="GO:0043186">
    <property type="term" value="C:P granule"/>
    <property type="evidence" value="ECO:0000318"/>
    <property type="project" value="GO_Central"/>
</dbReference>
<dbReference type="Gene3D" id="2.170.260.10">
    <property type="entry name" value="paz domain"/>
    <property type="match status" value="1"/>
</dbReference>
<dbReference type="HOGENOM" id="CLU_008813_0_0_1"/>
<dbReference type="GO" id="GO:0030154">
    <property type="term" value="P:cell differentiation"/>
    <property type="evidence" value="ECO:0007669"/>
    <property type="project" value="UniProtKB-KW"/>
</dbReference>
<comment type="subcellular location">
    <subcellularLocation>
        <location evidence="1">Cytoplasm</location>
    </subcellularLocation>
</comment>
<dbReference type="SUPFAM" id="SSF101690">
    <property type="entry name" value="PAZ domain"/>
    <property type="match status" value="1"/>
</dbReference>
<dbReference type="GO" id="GO:0004521">
    <property type="term" value="F:RNA endonuclease activity"/>
    <property type="evidence" value="ECO:0000318"/>
    <property type="project" value="GO_Central"/>
</dbReference>
<dbReference type="GO" id="GO:0034584">
    <property type="term" value="F:piRNA binding"/>
    <property type="evidence" value="ECO:0000318"/>
    <property type="project" value="GO_Central"/>
</dbReference>
<evidence type="ECO:0000256" key="4">
    <source>
        <dbReference type="ARBA" id="ARBA00022782"/>
    </source>
</evidence>
<evidence type="ECO:0000256" key="1">
    <source>
        <dbReference type="ARBA" id="ARBA00004496"/>
    </source>
</evidence>
<name>T1FY99_HELRO</name>
<evidence type="ECO:0000313" key="11">
    <source>
        <dbReference type="EnsemblMetazoa" id="HelroP65566"/>
    </source>
</evidence>
<feature type="domain" description="Piwi" evidence="9">
    <location>
        <begin position="439"/>
        <end position="729"/>
    </location>
</feature>
<keyword evidence="6" id="KW-0943">RNA-mediated gene silencing</keyword>
<dbReference type="SMART" id="SM00949">
    <property type="entry name" value="PAZ"/>
    <property type="match status" value="1"/>
</dbReference>
<keyword evidence="12" id="KW-1185">Reference proteome</keyword>